<dbReference type="EMBL" id="ANIZ01002687">
    <property type="protein sequence ID" value="ETI39020.1"/>
    <property type="molecule type" value="Genomic_DNA"/>
</dbReference>
<evidence type="ECO:0000313" key="1">
    <source>
        <dbReference type="EMBL" id="ETI39020.1"/>
    </source>
</evidence>
<organism evidence="1 2">
    <name type="scientific">Phytophthora nicotianae P1569</name>
    <dbReference type="NCBI Taxonomy" id="1317065"/>
    <lineage>
        <taxon>Eukaryota</taxon>
        <taxon>Sar</taxon>
        <taxon>Stramenopiles</taxon>
        <taxon>Oomycota</taxon>
        <taxon>Peronosporomycetes</taxon>
        <taxon>Peronosporales</taxon>
        <taxon>Peronosporaceae</taxon>
        <taxon>Phytophthora</taxon>
    </lineage>
</organism>
<proteinExistence type="predicted"/>
<accession>V9EII1</accession>
<comment type="caution">
    <text evidence="1">The sequence shown here is derived from an EMBL/GenBank/DDBJ whole genome shotgun (WGS) entry which is preliminary data.</text>
</comment>
<reference evidence="1 2" key="1">
    <citation type="submission" date="2013-11" db="EMBL/GenBank/DDBJ databases">
        <title>The Genome Sequence of Phytophthora parasitica P1569.</title>
        <authorList>
            <consortium name="The Broad Institute Genomics Platform"/>
            <person name="Russ C."/>
            <person name="Tyler B."/>
            <person name="Panabieres F."/>
            <person name="Shan W."/>
            <person name="Tripathy S."/>
            <person name="Grunwald N."/>
            <person name="Machado M."/>
            <person name="Johnson C.S."/>
            <person name="Arredondo F."/>
            <person name="Hong C."/>
            <person name="Coffey M."/>
            <person name="Young S.K."/>
            <person name="Zeng Q."/>
            <person name="Gargeya S."/>
            <person name="Fitzgerald M."/>
            <person name="Abouelleil A."/>
            <person name="Alvarado L."/>
            <person name="Chapman S.B."/>
            <person name="Gainer-Dewar J."/>
            <person name="Goldberg J."/>
            <person name="Griggs A."/>
            <person name="Gujja S."/>
            <person name="Hansen M."/>
            <person name="Howarth C."/>
            <person name="Imamovic A."/>
            <person name="Ireland A."/>
            <person name="Larimer J."/>
            <person name="McCowan C."/>
            <person name="Murphy C."/>
            <person name="Pearson M."/>
            <person name="Poon T.W."/>
            <person name="Priest M."/>
            <person name="Roberts A."/>
            <person name="Saif S."/>
            <person name="Shea T."/>
            <person name="Sykes S."/>
            <person name="Wortman J."/>
            <person name="Nusbaum C."/>
            <person name="Birren B."/>
        </authorList>
    </citation>
    <scope>NUCLEOTIDE SEQUENCE [LARGE SCALE GENOMIC DNA]</scope>
    <source>
        <strain evidence="1 2">P1569</strain>
    </source>
</reference>
<evidence type="ECO:0000313" key="2">
    <source>
        <dbReference type="Proteomes" id="UP000018721"/>
    </source>
</evidence>
<dbReference type="HOGENOM" id="CLU_3407203_0_0_1"/>
<keyword evidence="2" id="KW-1185">Reference proteome</keyword>
<dbReference type="Proteomes" id="UP000018721">
    <property type="component" value="Unassembled WGS sequence"/>
</dbReference>
<sequence>MWLVVLEPFQYDAFATTTSVHKNKEELNTV</sequence>
<dbReference type="AlphaFoldDB" id="V9EII1"/>
<name>V9EII1_PHYNI</name>
<protein>
    <submittedName>
        <fullName evidence="1">Uncharacterized protein</fullName>
    </submittedName>
</protein>
<gene>
    <name evidence="1" type="ORF">F443_15343</name>
</gene>